<organism evidence="4 5">
    <name type="scientific">Striga hermonthica</name>
    <name type="common">Purple witchweed</name>
    <name type="synonym">Buchnera hermonthica</name>
    <dbReference type="NCBI Taxonomy" id="68872"/>
    <lineage>
        <taxon>Eukaryota</taxon>
        <taxon>Viridiplantae</taxon>
        <taxon>Streptophyta</taxon>
        <taxon>Embryophyta</taxon>
        <taxon>Tracheophyta</taxon>
        <taxon>Spermatophyta</taxon>
        <taxon>Magnoliopsida</taxon>
        <taxon>eudicotyledons</taxon>
        <taxon>Gunneridae</taxon>
        <taxon>Pentapetalae</taxon>
        <taxon>asterids</taxon>
        <taxon>lamiids</taxon>
        <taxon>Lamiales</taxon>
        <taxon>Orobanchaceae</taxon>
        <taxon>Buchnereae</taxon>
        <taxon>Striga</taxon>
    </lineage>
</organism>
<feature type="domain" description="AB hydrolase-1" evidence="3">
    <location>
        <begin position="20"/>
        <end position="256"/>
    </location>
</feature>
<keyword evidence="5" id="KW-1185">Reference proteome</keyword>
<gene>
    <name evidence="4" type="ORF">SHERM_16532</name>
</gene>
<comment type="caution">
    <text evidence="4">The sequence shown here is derived from an EMBL/GenBank/DDBJ whole genome shotgun (WGS) entry which is preliminary data.</text>
</comment>
<evidence type="ECO:0000259" key="3">
    <source>
        <dbReference type="Pfam" id="PF12697"/>
    </source>
</evidence>
<dbReference type="FunFam" id="3.40.50.1820:FF:000042">
    <property type="entry name" value="probable strigolactone esterase DAD2"/>
    <property type="match status" value="1"/>
</dbReference>
<name>A0A9N7MUY8_STRHE</name>
<protein>
    <submittedName>
        <fullName evidence="4">Probable esterase KAI2</fullName>
    </submittedName>
</protein>
<dbReference type="PANTHER" id="PTHR43039">
    <property type="entry name" value="ESTERASE-RELATED"/>
    <property type="match status" value="1"/>
</dbReference>
<dbReference type="EMBL" id="CACSLK010014277">
    <property type="protein sequence ID" value="CAA0816666.1"/>
    <property type="molecule type" value="Genomic_DNA"/>
</dbReference>
<proteinExistence type="inferred from homology"/>
<dbReference type="AlphaFoldDB" id="A0A9N7MUY8"/>
<sequence>MTNVGAAHNVTVLGSGETTVVLGHGFYSNQSVWRHFVPHLVDEYRVILYDDMGANTTDPNAFDFQRYSTVEGFVDDLISILEEFKVERCIFVGHSLSALAAALASISRPELFRKLIMINTTPRLTNAENYHGGIEAEKYDPQMAALEENPTEMYERFAPLATGCDPNSTAVHEYTQNVLSMKPDIRQHIIRLLGRLDLRAWLGQVTIPCHVIQSSNDLIVPVATAEYIHRSLGGKSVLEVVPTQGHYPHLSSPEVINPVLLRHIREDIAGDDKSEKIEMEV</sequence>
<accession>A0A9N7MUY8</accession>
<dbReference type="Pfam" id="PF12697">
    <property type="entry name" value="Abhydrolase_6"/>
    <property type="match status" value="1"/>
</dbReference>
<comment type="similarity">
    <text evidence="1">Belongs to the AB hydrolase superfamily.</text>
</comment>
<evidence type="ECO:0000256" key="1">
    <source>
        <dbReference type="ARBA" id="ARBA00008645"/>
    </source>
</evidence>
<evidence type="ECO:0000313" key="5">
    <source>
        <dbReference type="Proteomes" id="UP001153555"/>
    </source>
</evidence>
<dbReference type="OrthoDB" id="408373at2759"/>
<keyword evidence="2" id="KW-0378">Hydrolase</keyword>
<dbReference type="Proteomes" id="UP001153555">
    <property type="component" value="Unassembled WGS sequence"/>
</dbReference>
<dbReference type="InterPro" id="IPR000073">
    <property type="entry name" value="AB_hydrolase_1"/>
</dbReference>
<dbReference type="InterPro" id="IPR029058">
    <property type="entry name" value="AB_hydrolase_fold"/>
</dbReference>
<evidence type="ECO:0000256" key="2">
    <source>
        <dbReference type="ARBA" id="ARBA00022801"/>
    </source>
</evidence>
<evidence type="ECO:0000313" key="4">
    <source>
        <dbReference type="EMBL" id="CAA0816666.1"/>
    </source>
</evidence>
<reference evidence="4" key="1">
    <citation type="submission" date="2019-12" db="EMBL/GenBank/DDBJ databases">
        <authorList>
            <person name="Scholes J."/>
        </authorList>
    </citation>
    <scope>NUCLEOTIDE SEQUENCE</scope>
</reference>
<dbReference type="GO" id="GO:0016787">
    <property type="term" value="F:hydrolase activity"/>
    <property type="evidence" value="ECO:0007669"/>
    <property type="project" value="UniProtKB-KW"/>
</dbReference>
<dbReference type="Gene3D" id="3.40.50.1820">
    <property type="entry name" value="alpha/beta hydrolase"/>
    <property type="match status" value="1"/>
</dbReference>
<dbReference type="SUPFAM" id="SSF53474">
    <property type="entry name" value="alpha/beta-Hydrolases"/>
    <property type="match status" value="1"/>
</dbReference>